<dbReference type="OrthoDB" id="694238at2759"/>
<evidence type="ECO:0000313" key="3">
    <source>
        <dbReference type="Proteomes" id="UP000275267"/>
    </source>
</evidence>
<keyword evidence="1" id="KW-0328">Glycosyltransferase</keyword>
<sequence length="113" mass="12614">MIGTPARQVAAELGLPSYVFFTSPWMTLSHFLHLPELDASRSEEHLDATEPICLPGYAPIHAHELPRWQGPCSPIGAASRTLDCWPWPRSSALYSILNPVPMIAWPLFAEQHI</sequence>
<comment type="caution">
    <text evidence="2">The sequence shown here is derived from an EMBL/GenBank/DDBJ whole genome shotgun (WGS) entry which is preliminary data.</text>
</comment>
<keyword evidence="1" id="KW-0808">Transferase</keyword>
<dbReference type="AlphaFoldDB" id="A0A3L6RLT4"/>
<dbReference type="PANTHER" id="PTHR48046">
    <property type="entry name" value="UDP-GLYCOSYLTRANSFERASE 72E1"/>
    <property type="match status" value="1"/>
</dbReference>
<reference evidence="3" key="1">
    <citation type="journal article" date="2019" name="Nat. Commun.">
        <title>The genome of broomcorn millet.</title>
        <authorList>
            <person name="Zou C."/>
            <person name="Miki D."/>
            <person name="Li D."/>
            <person name="Tang Q."/>
            <person name="Xiao L."/>
            <person name="Rajput S."/>
            <person name="Deng P."/>
            <person name="Jia W."/>
            <person name="Huang R."/>
            <person name="Zhang M."/>
            <person name="Sun Y."/>
            <person name="Hu J."/>
            <person name="Fu X."/>
            <person name="Schnable P.S."/>
            <person name="Li F."/>
            <person name="Zhang H."/>
            <person name="Feng B."/>
            <person name="Zhu X."/>
            <person name="Liu R."/>
            <person name="Schnable J.C."/>
            <person name="Zhu J.-K."/>
            <person name="Zhang H."/>
        </authorList>
    </citation>
    <scope>NUCLEOTIDE SEQUENCE [LARGE SCALE GENOMIC DNA]</scope>
</reference>
<gene>
    <name evidence="2" type="ORF">C2845_PM13G19170</name>
</gene>
<evidence type="ECO:0000256" key="1">
    <source>
        <dbReference type="ARBA" id="ARBA00022676"/>
    </source>
</evidence>
<dbReference type="STRING" id="4540.A0A3L6RLT4"/>
<organism evidence="2 3">
    <name type="scientific">Panicum miliaceum</name>
    <name type="common">Proso millet</name>
    <name type="synonym">Broomcorn millet</name>
    <dbReference type="NCBI Taxonomy" id="4540"/>
    <lineage>
        <taxon>Eukaryota</taxon>
        <taxon>Viridiplantae</taxon>
        <taxon>Streptophyta</taxon>
        <taxon>Embryophyta</taxon>
        <taxon>Tracheophyta</taxon>
        <taxon>Spermatophyta</taxon>
        <taxon>Magnoliopsida</taxon>
        <taxon>Liliopsida</taxon>
        <taxon>Poales</taxon>
        <taxon>Poaceae</taxon>
        <taxon>PACMAD clade</taxon>
        <taxon>Panicoideae</taxon>
        <taxon>Panicodae</taxon>
        <taxon>Paniceae</taxon>
        <taxon>Panicinae</taxon>
        <taxon>Panicum</taxon>
        <taxon>Panicum sect. Panicum</taxon>
    </lineage>
</organism>
<accession>A0A3L6RLT4</accession>
<protein>
    <submittedName>
        <fullName evidence="2">Uncharacterized protein</fullName>
    </submittedName>
</protein>
<evidence type="ECO:0000313" key="2">
    <source>
        <dbReference type="EMBL" id="RLN05012.1"/>
    </source>
</evidence>
<keyword evidence="3" id="KW-1185">Reference proteome</keyword>
<dbReference type="EMBL" id="PQIB02000008">
    <property type="protein sequence ID" value="RLN05012.1"/>
    <property type="molecule type" value="Genomic_DNA"/>
</dbReference>
<dbReference type="PANTHER" id="PTHR48046:SF1">
    <property type="entry name" value="GLYCOSYLTRANSFERASE-RELATED"/>
    <property type="match status" value="1"/>
</dbReference>
<dbReference type="Proteomes" id="UP000275267">
    <property type="component" value="Unassembled WGS sequence"/>
</dbReference>
<name>A0A3L6RLT4_PANMI</name>
<proteinExistence type="predicted"/>
<dbReference type="Gene3D" id="3.40.50.2000">
    <property type="entry name" value="Glycogen Phosphorylase B"/>
    <property type="match status" value="1"/>
</dbReference>
<dbReference type="GO" id="GO:0016757">
    <property type="term" value="F:glycosyltransferase activity"/>
    <property type="evidence" value="ECO:0007669"/>
    <property type="project" value="UniProtKB-KW"/>
</dbReference>
<dbReference type="SUPFAM" id="SSF53756">
    <property type="entry name" value="UDP-Glycosyltransferase/glycogen phosphorylase"/>
    <property type="match status" value="1"/>
</dbReference>